<dbReference type="InterPro" id="IPR008964">
    <property type="entry name" value="Invasin/intimin_cell_adhesion"/>
</dbReference>
<dbReference type="PROSITE" id="PS51549">
    <property type="entry name" value="DM13"/>
    <property type="match status" value="1"/>
</dbReference>
<evidence type="ECO:0000313" key="2">
    <source>
        <dbReference type="EMBL" id="QSE98271.1"/>
    </source>
</evidence>
<dbReference type="Gene3D" id="2.60.40.1080">
    <property type="match status" value="2"/>
</dbReference>
<organism evidence="2 3">
    <name type="scientific">Fulvivirga lutea</name>
    <dbReference type="NCBI Taxonomy" id="2810512"/>
    <lineage>
        <taxon>Bacteria</taxon>
        <taxon>Pseudomonadati</taxon>
        <taxon>Bacteroidota</taxon>
        <taxon>Cytophagia</taxon>
        <taxon>Cytophagales</taxon>
        <taxon>Fulvivirgaceae</taxon>
        <taxon>Fulvivirga</taxon>
    </lineage>
</organism>
<keyword evidence="3" id="KW-1185">Reference proteome</keyword>
<dbReference type="Pfam" id="PF02368">
    <property type="entry name" value="Big_2"/>
    <property type="match status" value="2"/>
</dbReference>
<dbReference type="RefSeq" id="WP_205722786.1">
    <property type="nucleotide sequence ID" value="NZ_CP070608.1"/>
</dbReference>
<evidence type="ECO:0000313" key="3">
    <source>
        <dbReference type="Proteomes" id="UP000662783"/>
    </source>
</evidence>
<dbReference type="PROSITE" id="PS51257">
    <property type="entry name" value="PROKAR_LIPOPROTEIN"/>
    <property type="match status" value="1"/>
</dbReference>
<dbReference type="AlphaFoldDB" id="A0A975A1G1"/>
<dbReference type="SMART" id="SM00635">
    <property type="entry name" value="BID_2"/>
    <property type="match status" value="2"/>
</dbReference>
<protein>
    <submittedName>
        <fullName evidence="2">Ig-like domain-containing protein</fullName>
    </submittedName>
</protein>
<evidence type="ECO:0000259" key="1">
    <source>
        <dbReference type="PROSITE" id="PS51549"/>
    </source>
</evidence>
<dbReference type="KEGG" id="fuv:JR347_04105"/>
<dbReference type="InterPro" id="IPR019545">
    <property type="entry name" value="DM13_domain"/>
</dbReference>
<accession>A0A975A1G1</accession>
<dbReference type="Proteomes" id="UP000662783">
    <property type="component" value="Chromosome"/>
</dbReference>
<feature type="domain" description="DM13" evidence="1">
    <location>
        <begin position="206"/>
        <end position="311"/>
    </location>
</feature>
<gene>
    <name evidence="2" type="ORF">JR347_04105</name>
</gene>
<proteinExistence type="predicted"/>
<dbReference type="InterPro" id="IPR003343">
    <property type="entry name" value="Big_2"/>
</dbReference>
<reference evidence="2" key="1">
    <citation type="submission" date="2021-02" db="EMBL/GenBank/DDBJ databases">
        <title>Fulvivirga sp. S481 isolated from sea water.</title>
        <authorList>
            <person name="Bae S.S."/>
            <person name="Baek K."/>
        </authorList>
    </citation>
    <scope>NUCLEOTIDE SEQUENCE</scope>
    <source>
        <strain evidence="2">S481</strain>
    </source>
</reference>
<name>A0A975A1G1_9BACT</name>
<dbReference type="EMBL" id="CP070608">
    <property type="protein sequence ID" value="QSE98271.1"/>
    <property type="molecule type" value="Genomic_DNA"/>
</dbReference>
<sequence length="312" mass="32918">MRKILGMIFLATLSACIGTDVVNDPLVDPTLTIEDDDKLVTLLVGDTEQLTVLYMNETGAAESVDPIWMVDNSDIATVNNDGLVTASAKGQTNLRATFNGISSLDVLISVAENMDDIVKVLITEPEKSKIDVGEMLQLSATGWNLSNMQVVDGVVTWEVDNESVATISEAGVLTGISNGNVKITASIDGVNSVPVEVEVGSNALTAQFEGRSGYTAVGTATLDTNDDGDIILTLSDDFRTSFALGTFIYLSNSTSGSETKGGGLQLGEITTNGAKTFNVSQANASVTLNTYRYVIVLCFPASITFGLADFQK</sequence>
<dbReference type="SUPFAM" id="SSF49373">
    <property type="entry name" value="Invasin/intimin cell-adhesion fragments"/>
    <property type="match status" value="2"/>
</dbReference>